<accession>A0A1R1MJ47</accession>
<dbReference type="RefSeq" id="WP_076713661.1">
    <property type="nucleotide sequence ID" value="NZ_MOEN01000056.1"/>
</dbReference>
<gene>
    <name evidence="1" type="ORF">BLW93_08545</name>
</gene>
<organism evidence="1 2">
    <name type="scientific">Desulfurobacterium indicum</name>
    <dbReference type="NCBI Taxonomy" id="1914305"/>
    <lineage>
        <taxon>Bacteria</taxon>
        <taxon>Pseudomonadati</taxon>
        <taxon>Aquificota</taxon>
        <taxon>Aquificia</taxon>
        <taxon>Desulfurobacteriales</taxon>
        <taxon>Desulfurobacteriaceae</taxon>
        <taxon>Desulfurobacterium</taxon>
    </lineage>
</organism>
<protein>
    <submittedName>
        <fullName evidence="1">Uncharacterized protein</fullName>
    </submittedName>
</protein>
<evidence type="ECO:0000313" key="2">
    <source>
        <dbReference type="Proteomes" id="UP000187408"/>
    </source>
</evidence>
<dbReference type="AlphaFoldDB" id="A0A1R1MJ47"/>
<dbReference type="InterPro" id="IPR013389">
    <property type="entry name" value="CRISPR-assoc_prot_Cas8b"/>
</dbReference>
<name>A0A1R1MJ47_9BACT</name>
<dbReference type="Proteomes" id="UP000187408">
    <property type="component" value="Unassembled WGS sequence"/>
</dbReference>
<proteinExistence type="predicted"/>
<dbReference type="EMBL" id="MOEN01000056">
    <property type="protein sequence ID" value="OMH39828.1"/>
    <property type="molecule type" value="Genomic_DNA"/>
</dbReference>
<keyword evidence="2" id="KW-1185">Reference proteome</keyword>
<evidence type="ECO:0000313" key="1">
    <source>
        <dbReference type="EMBL" id="OMH39828.1"/>
    </source>
</evidence>
<comment type="caution">
    <text evidence="1">The sequence shown here is derived from an EMBL/GenBank/DDBJ whole genome shotgun (WGS) entry which is preliminary data.</text>
</comment>
<sequence>MIEAIYNLGEILLKNDSNADEVTPESVSADRLVIVNLDKNGKLINITDTENVSEYESKLLYKRVSASRRCNSCTPTFFLNVKEPSKSIICLKSIFNWLKKYSESIMEPENYDEILKALEDYLKNFPPKGREKILLTVTIDRKFPAEIPEIVNAFKKGYIQDLGFDEIATCSLCGEITEVSGQKSPFRFYTLDKIGYISGFSKRNHARGFPVCFKCFKKLEKAKQYISGRTFILAKSAPRYWLIPNVVLEKQPSDRDTLQELIENIYDLEYMKSYR</sequence>
<reference evidence="1 2" key="1">
    <citation type="submission" date="2016-10" db="EMBL/GenBank/DDBJ databases">
        <title>Genome sequence of a sulfur-reducing bacterium Desulfurobacterium indicum K6013.</title>
        <authorList>
            <person name="Cao J."/>
            <person name="Shao Z."/>
            <person name="Alain K."/>
            <person name="Jebbar M."/>
        </authorList>
    </citation>
    <scope>NUCLEOTIDE SEQUENCE [LARGE SCALE GENOMIC DNA]</scope>
    <source>
        <strain evidence="1 2">K6013</strain>
    </source>
</reference>
<dbReference type="Pfam" id="PF09484">
    <property type="entry name" value="Cas_TM1802"/>
    <property type="match status" value="1"/>
</dbReference>